<accession>A0ACC6A7V5</accession>
<organism evidence="1 2">
    <name type="scientific">Bacillus cytotoxicus</name>
    <dbReference type="NCBI Taxonomy" id="580165"/>
    <lineage>
        <taxon>Bacteria</taxon>
        <taxon>Bacillati</taxon>
        <taxon>Bacillota</taxon>
        <taxon>Bacilli</taxon>
        <taxon>Bacillales</taxon>
        <taxon>Bacillaceae</taxon>
        <taxon>Bacillus</taxon>
        <taxon>Bacillus cereus group</taxon>
    </lineage>
</organism>
<gene>
    <name evidence="1" type="ORF">M3215_12675</name>
</gene>
<protein>
    <submittedName>
        <fullName evidence="1">Uncharacterized protein</fullName>
    </submittedName>
</protein>
<comment type="caution">
    <text evidence="1">The sequence shown here is derived from an EMBL/GenBank/DDBJ whole genome shotgun (WGS) entry which is preliminary data.</text>
</comment>
<evidence type="ECO:0000313" key="1">
    <source>
        <dbReference type="EMBL" id="MCM3736654.1"/>
    </source>
</evidence>
<evidence type="ECO:0000313" key="2">
    <source>
        <dbReference type="Proteomes" id="UP001202289"/>
    </source>
</evidence>
<keyword evidence="2" id="KW-1185">Reference proteome</keyword>
<name>A0ACC6A7V5_9BACI</name>
<dbReference type="EMBL" id="JAMBOP010000014">
    <property type="protein sequence ID" value="MCM3736654.1"/>
    <property type="molecule type" value="Genomic_DNA"/>
</dbReference>
<dbReference type="Proteomes" id="UP001202289">
    <property type="component" value="Unassembled WGS sequence"/>
</dbReference>
<proteinExistence type="predicted"/>
<sequence>MNKKVHISHMPVSGREKSWGSKNAKELVWKNNVSLCNNFLAAKYDVIIDWIAFWDDVKKYTLDFINNLNIKNESSLKLQARYDWILINKNNKLNISSIDNVEVFGDYPVTKEAILPSDHYGVLVDIT</sequence>
<reference evidence="1" key="1">
    <citation type="submission" date="2022-05" db="EMBL/GenBank/DDBJ databases">
        <title>Comparative Genomics of Spacecraft Associated Microbes.</title>
        <authorList>
            <person name="Tran M.T."/>
            <person name="Wright A."/>
            <person name="Seuylemezian A."/>
            <person name="Eisen J."/>
            <person name="Coil D."/>
        </authorList>
    </citation>
    <scope>NUCLEOTIDE SEQUENCE</scope>
    <source>
        <strain evidence="1">FAIRING 10M-2.2</strain>
    </source>
</reference>